<keyword evidence="3" id="KW-0539">Nucleus</keyword>
<evidence type="ECO:0000259" key="5">
    <source>
        <dbReference type="Pfam" id="PF12656"/>
    </source>
</evidence>
<evidence type="ECO:0000313" key="6">
    <source>
        <dbReference type="EMBL" id="KZW03800.1"/>
    </source>
</evidence>
<accession>A0A166BT42</accession>
<gene>
    <name evidence="6" type="ORF">EXIGLDRAFT_3781</name>
</gene>
<dbReference type="PANTHER" id="PTHR15818:SF2">
    <property type="entry name" value="G-PATCH DOMAIN AND KOW MOTIFS-CONTAINING PROTEIN"/>
    <property type="match status" value="1"/>
</dbReference>
<feature type="compositionally biased region" description="Low complexity" evidence="4">
    <location>
        <begin position="214"/>
        <end position="242"/>
    </location>
</feature>
<dbReference type="STRING" id="1314781.A0A166BT42"/>
<dbReference type="OrthoDB" id="5577072at2759"/>
<evidence type="ECO:0000256" key="3">
    <source>
        <dbReference type="ARBA" id="ARBA00023242"/>
    </source>
</evidence>
<dbReference type="GO" id="GO:0005681">
    <property type="term" value="C:spliceosomal complex"/>
    <property type="evidence" value="ECO:0007669"/>
    <property type="project" value="TreeGrafter"/>
</dbReference>
<dbReference type="InParanoid" id="A0A166BT42"/>
<keyword evidence="7" id="KW-1185">Reference proteome</keyword>
<feature type="domain" description="Spp2/MOS2 G-patch" evidence="5">
    <location>
        <begin position="127"/>
        <end position="180"/>
    </location>
</feature>
<protein>
    <recommendedName>
        <fullName evidence="5">Spp2/MOS2 G-patch domain-containing protein</fullName>
    </recommendedName>
</protein>
<dbReference type="EMBL" id="KV425882">
    <property type="protein sequence ID" value="KZW03800.1"/>
    <property type="molecule type" value="Genomic_DNA"/>
</dbReference>
<evidence type="ECO:0000256" key="1">
    <source>
        <dbReference type="ARBA" id="ARBA00004123"/>
    </source>
</evidence>
<organism evidence="6 7">
    <name type="scientific">Exidia glandulosa HHB12029</name>
    <dbReference type="NCBI Taxonomy" id="1314781"/>
    <lineage>
        <taxon>Eukaryota</taxon>
        <taxon>Fungi</taxon>
        <taxon>Dikarya</taxon>
        <taxon>Basidiomycota</taxon>
        <taxon>Agaricomycotina</taxon>
        <taxon>Agaricomycetes</taxon>
        <taxon>Auriculariales</taxon>
        <taxon>Exidiaceae</taxon>
        <taxon>Exidia</taxon>
    </lineage>
</organism>
<dbReference type="Proteomes" id="UP000077266">
    <property type="component" value="Unassembled WGS sequence"/>
</dbReference>
<sequence length="335" mass="37736">MSAQRTPGAMSPATGADGSVGGLGTRDSINSGPMQAGLIKREPREAPISSTQPQTPLPDDEAPQPKVEVEDEDARARRLLLESLSSDGTDANQPTIDAISSLGNDWMLARTPQNETEAYQLDIQTRPESASLDDYERVPIEQFGAAMLRGMGWSAKANSNIEPYLPSQRPALLGIGAKERPAEDIPLAPGVKVKKKGRPDMKYMPLVKKERETASGSSSRVSSRSASPTRATSRRSPSPGTSRSRRKDYDDRDRSSYDSDSRRDRDRDRRKDRDYDDRRDRDSDRGRDDRRSDKDDRRSDRDRDSRRDRDDSRRGRDDRDRGRDSDRSSRRDRRD</sequence>
<feature type="region of interest" description="Disordered" evidence="4">
    <location>
        <begin position="1"/>
        <end position="97"/>
    </location>
</feature>
<dbReference type="InterPro" id="IPR045166">
    <property type="entry name" value="Spp2-like"/>
</dbReference>
<dbReference type="Pfam" id="PF12656">
    <property type="entry name" value="G-patch_2"/>
    <property type="match status" value="1"/>
</dbReference>
<feature type="compositionally biased region" description="Basic and acidic residues" evidence="4">
    <location>
        <begin position="247"/>
        <end position="335"/>
    </location>
</feature>
<dbReference type="InterPro" id="IPR026822">
    <property type="entry name" value="Spp2/MOS2_G-patch"/>
</dbReference>
<comment type="subcellular location">
    <subcellularLocation>
        <location evidence="1">Nucleus</location>
    </subcellularLocation>
</comment>
<dbReference type="PANTHER" id="PTHR15818">
    <property type="entry name" value="G PATCH AND KOW-CONTAINING"/>
    <property type="match status" value="1"/>
</dbReference>
<comment type="similarity">
    <text evidence="2">Belongs to the SPP2 family.</text>
</comment>
<evidence type="ECO:0000256" key="4">
    <source>
        <dbReference type="SAM" id="MobiDB-lite"/>
    </source>
</evidence>
<evidence type="ECO:0000256" key="2">
    <source>
        <dbReference type="ARBA" id="ARBA00008576"/>
    </source>
</evidence>
<proteinExistence type="inferred from homology"/>
<feature type="region of interest" description="Disordered" evidence="4">
    <location>
        <begin position="177"/>
        <end position="335"/>
    </location>
</feature>
<name>A0A166BT42_EXIGL</name>
<dbReference type="AlphaFoldDB" id="A0A166BT42"/>
<dbReference type="GO" id="GO:0000398">
    <property type="term" value="P:mRNA splicing, via spliceosome"/>
    <property type="evidence" value="ECO:0007669"/>
    <property type="project" value="InterPro"/>
</dbReference>
<reference evidence="6 7" key="1">
    <citation type="journal article" date="2016" name="Mol. Biol. Evol.">
        <title>Comparative Genomics of Early-Diverging Mushroom-Forming Fungi Provides Insights into the Origins of Lignocellulose Decay Capabilities.</title>
        <authorList>
            <person name="Nagy L.G."/>
            <person name="Riley R."/>
            <person name="Tritt A."/>
            <person name="Adam C."/>
            <person name="Daum C."/>
            <person name="Floudas D."/>
            <person name="Sun H."/>
            <person name="Yadav J.S."/>
            <person name="Pangilinan J."/>
            <person name="Larsson K.H."/>
            <person name="Matsuura K."/>
            <person name="Barry K."/>
            <person name="Labutti K."/>
            <person name="Kuo R."/>
            <person name="Ohm R.A."/>
            <person name="Bhattacharya S.S."/>
            <person name="Shirouzu T."/>
            <person name="Yoshinaga Y."/>
            <person name="Martin F.M."/>
            <person name="Grigoriev I.V."/>
            <person name="Hibbett D.S."/>
        </authorList>
    </citation>
    <scope>NUCLEOTIDE SEQUENCE [LARGE SCALE GENOMIC DNA]</scope>
    <source>
        <strain evidence="6 7">HHB12029</strain>
    </source>
</reference>
<evidence type="ECO:0000313" key="7">
    <source>
        <dbReference type="Proteomes" id="UP000077266"/>
    </source>
</evidence>